<gene>
    <name evidence="2" type="ORF">MAM_05962</name>
</gene>
<feature type="compositionally biased region" description="Acidic residues" evidence="1">
    <location>
        <begin position="7"/>
        <end position="16"/>
    </location>
</feature>
<evidence type="ECO:0000256" key="1">
    <source>
        <dbReference type="SAM" id="MobiDB-lite"/>
    </source>
</evidence>
<evidence type="ECO:0000313" key="2">
    <source>
        <dbReference type="EMBL" id="KHN96114.1"/>
    </source>
</evidence>
<reference evidence="2 3" key="1">
    <citation type="journal article" date="2014" name="Proc. Natl. Acad. Sci. U.S.A.">
        <title>Trajectory and genomic determinants of fungal-pathogen speciation and host adaptation.</title>
        <authorList>
            <person name="Hu X."/>
            <person name="Xiao G."/>
            <person name="Zheng P."/>
            <person name="Shang Y."/>
            <person name="Su Y."/>
            <person name="Zhang X."/>
            <person name="Liu X."/>
            <person name="Zhan S."/>
            <person name="St Leger R.J."/>
            <person name="Wang C."/>
        </authorList>
    </citation>
    <scope>NUCLEOTIDE SEQUENCE [LARGE SCALE GENOMIC DNA]</scope>
    <source>
        <strain evidence="2 3">ARSEF 1941</strain>
    </source>
</reference>
<protein>
    <submittedName>
        <fullName evidence="2">Uncharacterized protein</fullName>
    </submittedName>
</protein>
<dbReference type="GeneID" id="63740417"/>
<proteinExistence type="predicted"/>
<accession>A0A0B2WR70</accession>
<organism evidence="2 3">
    <name type="scientific">Metarhizium album (strain ARSEF 1941)</name>
    <dbReference type="NCBI Taxonomy" id="1081103"/>
    <lineage>
        <taxon>Eukaryota</taxon>
        <taxon>Fungi</taxon>
        <taxon>Dikarya</taxon>
        <taxon>Ascomycota</taxon>
        <taxon>Pezizomycotina</taxon>
        <taxon>Sordariomycetes</taxon>
        <taxon>Hypocreomycetidae</taxon>
        <taxon>Hypocreales</taxon>
        <taxon>Clavicipitaceae</taxon>
        <taxon>Metarhizium</taxon>
    </lineage>
</organism>
<evidence type="ECO:0000313" key="3">
    <source>
        <dbReference type="Proteomes" id="UP000030816"/>
    </source>
</evidence>
<comment type="caution">
    <text evidence="2">The sequence shown here is derived from an EMBL/GenBank/DDBJ whole genome shotgun (WGS) entry which is preliminary data.</text>
</comment>
<dbReference type="RefSeq" id="XP_040677180.1">
    <property type="nucleotide sequence ID" value="XM_040824760.1"/>
</dbReference>
<keyword evidence="3" id="KW-1185">Reference proteome</keyword>
<dbReference type="EMBL" id="AZHE01000017">
    <property type="protein sequence ID" value="KHN96114.1"/>
    <property type="molecule type" value="Genomic_DNA"/>
</dbReference>
<dbReference type="Proteomes" id="UP000030816">
    <property type="component" value="Unassembled WGS sequence"/>
</dbReference>
<dbReference type="HOGENOM" id="CLU_2386631_0_0_1"/>
<feature type="compositionally biased region" description="Polar residues" evidence="1">
    <location>
        <begin position="42"/>
        <end position="55"/>
    </location>
</feature>
<sequence>MSRKGEEEDEEKEEDGGGGGPQTSVSIAQAIHVRSSDMAQLPATSNSGTEKQIPSPQLAVRGEASWVDEPMSVGHPSAFERALVPRHLGRLMML</sequence>
<feature type="region of interest" description="Disordered" evidence="1">
    <location>
        <begin position="1"/>
        <end position="62"/>
    </location>
</feature>
<name>A0A0B2WR70_METAS</name>
<dbReference type="AlphaFoldDB" id="A0A0B2WR70"/>